<dbReference type="Proteomes" id="UP000694865">
    <property type="component" value="Unplaced"/>
</dbReference>
<feature type="domain" description="C-type lectin" evidence="4">
    <location>
        <begin position="1282"/>
        <end position="1404"/>
    </location>
</feature>
<reference evidence="7" key="1">
    <citation type="submission" date="2025-08" db="UniProtKB">
        <authorList>
            <consortium name="RefSeq"/>
        </authorList>
    </citation>
    <scope>IDENTIFICATION</scope>
    <source>
        <tissue evidence="7">Testes</tissue>
    </source>
</reference>
<dbReference type="CDD" id="cd01099">
    <property type="entry name" value="PAN_AP_HGF"/>
    <property type="match status" value="1"/>
</dbReference>
<organism evidence="6 7">
    <name type="scientific">Saccoglossus kowalevskii</name>
    <name type="common">Acorn worm</name>
    <dbReference type="NCBI Taxonomy" id="10224"/>
    <lineage>
        <taxon>Eukaryota</taxon>
        <taxon>Metazoa</taxon>
        <taxon>Hemichordata</taxon>
        <taxon>Enteropneusta</taxon>
        <taxon>Harrimaniidae</taxon>
        <taxon>Saccoglossus</taxon>
    </lineage>
</organism>
<keyword evidence="3" id="KW-1133">Transmembrane helix</keyword>
<evidence type="ECO:0000256" key="1">
    <source>
        <dbReference type="ARBA" id="ARBA00022669"/>
    </source>
</evidence>
<keyword evidence="1" id="KW-0147">Chitin-binding</keyword>
<dbReference type="PANTHER" id="PTHR22803">
    <property type="entry name" value="MANNOSE, PHOSPHOLIPASE, LECTIN RECEPTOR RELATED"/>
    <property type="match status" value="1"/>
</dbReference>
<dbReference type="InterPro" id="IPR022041">
    <property type="entry name" value="Methyltransf_FA"/>
</dbReference>
<dbReference type="Pfam" id="PF12248">
    <property type="entry name" value="Methyltransf_FA"/>
    <property type="match status" value="1"/>
</dbReference>
<feature type="domain" description="C-type lectin" evidence="4">
    <location>
        <begin position="88"/>
        <end position="198"/>
    </location>
</feature>
<dbReference type="SUPFAM" id="SSF56436">
    <property type="entry name" value="C-type lectin-like"/>
    <property type="match status" value="12"/>
</dbReference>
<dbReference type="InterPro" id="IPR001002">
    <property type="entry name" value="Chitin-bd_1"/>
</dbReference>
<dbReference type="SMART" id="SM00473">
    <property type="entry name" value="PAN_AP"/>
    <property type="match status" value="1"/>
</dbReference>
<dbReference type="RefSeq" id="XP_006816218.1">
    <property type="nucleotide sequence ID" value="XM_006816155.1"/>
</dbReference>
<dbReference type="InterPro" id="IPR003609">
    <property type="entry name" value="Pan_app"/>
</dbReference>
<feature type="domain" description="C-type lectin" evidence="4">
    <location>
        <begin position="1133"/>
        <end position="1251"/>
    </location>
</feature>
<feature type="domain" description="C-type lectin" evidence="4">
    <location>
        <begin position="1437"/>
        <end position="1555"/>
    </location>
</feature>
<dbReference type="GeneID" id="102809517"/>
<dbReference type="SMART" id="SM00034">
    <property type="entry name" value="CLECT"/>
    <property type="match status" value="11"/>
</dbReference>
<keyword evidence="3" id="KW-0812">Transmembrane</keyword>
<dbReference type="PROSITE" id="PS50041">
    <property type="entry name" value="C_TYPE_LECTIN_2"/>
    <property type="match status" value="13"/>
</dbReference>
<dbReference type="InterPro" id="IPR018378">
    <property type="entry name" value="C-type_lectin_CS"/>
</dbReference>
<dbReference type="InterPro" id="IPR016186">
    <property type="entry name" value="C-type_lectin-like/link_sf"/>
</dbReference>
<dbReference type="PROSITE" id="PS50948">
    <property type="entry name" value="PAN"/>
    <property type="match status" value="1"/>
</dbReference>
<feature type="domain" description="C-type lectin" evidence="4">
    <location>
        <begin position="843"/>
        <end position="894"/>
    </location>
</feature>
<keyword evidence="3" id="KW-0472">Membrane</keyword>
<feature type="transmembrane region" description="Helical" evidence="3">
    <location>
        <begin position="56"/>
        <end position="77"/>
    </location>
</feature>
<feature type="domain" description="C-type lectin" evidence="4">
    <location>
        <begin position="478"/>
        <end position="597"/>
    </location>
</feature>
<dbReference type="SUPFAM" id="SSF57414">
    <property type="entry name" value="Hairpin loop containing domain-like"/>
    <property type="match status" value="1"/>
</dbReference>
<sequence>MGSRLTATVNYDWSISSDAVQELDALRSTFQWISWDGKKALKIIERGMCEVTGFEMILSVSQFLLFVFLFCFIGTGYCQRCPSGWYTHMQKCFKVISDEDPRNAYQARARCAELGGTLVVIETAEMNDYVASILEEEASLYWIGLHDIGEEENFLWVDNTPLKDYESCWDTNEPSNSQDSEDCVQIRLSSGKWNDDSCYDNADGIVCQTAMNEPNGWDSVNGKCLKYYANTKTWDAARSFCVDVNADLIVVQNSITQEYVYEKSRNGDVWIGLTDKLGANGEYKWIDNRDLGNFNNWSPGQPDSRNSAGNCVEVRFDTNGEWFTQDCSVSTNAFICQKNEDVVNDGDFAWADGTTSVSFRNWDIGQPVDTVGQPDCGYVYIGHYDGPKTWRSDGRCGPNYPLEDGTPAECNPDSGFPCCSTYGWCGSTFDHCECQDCVDYTEVYHMGEWDTQNCFLLQQFICEIPTGIGSCDAGWTLHGDYCYLFDTTIKTVHGAQDSCGSHNAMLASIEDEDEQSFINGRVFNIGIRFWIGLHDIDDENQFEWFDGTPFVFTNWGPGEPNNAGEEGEDCVHLIDQEDKLGEWNDQVCTDLMGYICKKRKSIYNPSCGRGYEYYPALSTCYKFVTDEYLSWDDAETQCHVGGGHLLSISGFQEQTHITARMYGLNAPVLWIGANDRTVEGGWSWSDGTAFAYLNWHVGEPNDANVGEDCTEIIVTSGLWNDHHCYDNNIGYICKNKGVIVDHFYVYHDNALDSALSSLHIENVYPEECAKRCLEEKQFTCMSFNYDKVNIACELSSENQNTGGGLITYLNHPIDYYEVVSRPDTGQLTTLAPHSRCQAGWWSYRSYCYYLQTVRMPWIDALESCRKFGGDLVSIADESENNFVTTFIHSMCEEWHFDSTSTSYDYQFIEASPGVTRTDFEVKANNDVHIALSEEERVIDPMYEIVLGASGNTRSVIRRGSLSNEKKSVQTPGIVSMNEWRSFWISWSNGEIKVGREGEAPFIQWKDPDPLPVNFVGYSTGWGSEGEFRLCVEHTNRESDDKVWTGLTDLRQQMSFQWSDMSDVTYTKWANGEPNNYDGGNEDCGNIFTHNDKRGYWNDGDCSKYFMSVCKKPKEVLPPTTVGLTNCDAGWIGSGYSCYRFESTPTKTWSNAQTQCQAWGGNLATVNDNLEQAFLASILSTLIRNERYWIGLNDLSSVGEYDWVDGEKVTYTNWGDNQPDTRTGDCVAMAVDNVPGLWYGHQCSESKYYICEKWLPGYTPPPPYTGPPTNPSDIGCSTGWVGFEDNCFLPVYRTGSYNRKTWSAARASCVTMGADLASFHSAEEENYVILNSQIENTWDGFWIGLNDRMDETGFEWSDGSPLEHINWNEGEPNDVNNEDCVEMFFSTERGWNDLHCDQKKSWVCKIRKGVSPSTTSSPAIATTEPSAGNCDNEEWIRHRTACYFFSKTSSVADKSWEDARQYCRQQAAELISIHSVSTQTFVHNQIAGKYNVWIGLREYVASSTYSWSDSSPLDYINWAHGEPNDSDGQEKCVECREYDSSWNDMNCGDRMPFVCKKSIGAITPPSIVSTPAPSGYCPEGFLEHTEKCYQFNGGDESYVVDWYTARDRCRSAGGDLATIHSQALQAYLTSNLRDIEYSMWIGLSDTIQEGKYRWTDGSSVDYYNWRAGEPNGENQENCVEMHFQGYGGLWNDGSCDSTAGYICQGKKDYSNPVPVPTINPCKPGYVSYYKGCYKVIQSQYTYDVARNLCLNDDADLISIEDIYEHSYVEMYSLLYNQPLWIGLNDQSTEGVYRWTDGTPVVYTRWGDGEPSKDSGEGCVRMELSGSWNDTLCSSTGIAMCKYWTGTQPTTPKPSHGSCPTGSTWIEYANHCYSFAGVQERKSWPEASYECQRIDGYLVTIHSEAENQYIQSRINENNNNIWIGLTRTQLGGFEWVDKSPLAYDHWGDGEPNFINSEENCGEMRSNSGNWNDVDCYLSYGLGFVCKRHKDADGPTQPPHPGYTTIPGSVENPQKLESTGDLSSGAIIGIILVVLLVVVGVVAITFLFYSGRFPLKSSMPGLSHSKKNEEMATGFENVTYSETIPDKTNDNVKLSMEDTILAAADEMDIMQWLRSIGPGQLDEILGPAPENEVPDGVNGFIKARQKQSTGHW</sequence>
<keyword evidence="6" id="KW-1185">Reference proteome</keyword>
<evidence type="ECO:0000256" key="3">
    <source>
        <dbReference type="SAM" id="Phobius"/>
    </source>
</evidence>
<dbReference type="Gene3D" id="3.10.100.10">
    <property type="entry name" value="Mannose-Binding Protein A, subunit A"/>
    <property type="match status" value="12"/>
</dbReference>
<feature type="domain" description="C-type lectin" evidence="4">
    <location>
        <begin position="1583"/>
        <end position="1703"/>
    </location>
</feature>
<dbReference type="InterPro" id="IPR016187">
    <property type="entry name" value="CTDL_fold"/>
</dbReference>
<name>A0ABM0M877_SACKO</name>
<feature type="domain" description="C-type lectin" evidence="4">
    <location>
        <begin position="616"/>
        <end position="724"/>
    </location>
</feature>
<protein>
    <submittedName>
        <fullName evidence="7">Uncharacterized protein LOC102809517</fullName>
    </submittedName>
</protein>
<dbReference type="InterPro" id="IPR036861">
    <property type="entry name" value="Endochitinase-like_sf"/>
</dbReference>
<evidence type="ECO:0000313" key="6">
    <source>
        <dbReference type="Proteomes" id="UP000694865"/>
    </source>
</evidence>
<dbReference type="PROSITE" id="PS00615">
    <property type="entry name" value="C_TYPE_LECTIN_1"/>
    <property type="match status" value="6"/>
</dbReference>
<dbReference type="SMART" id="SM00270">
    <property type="entry name" value="ChtBD1"/>
    <property type="match status" value="1"/>
</dbReference>
<feature type="domain" description="C-type lectin" evidence="4">
    <location>
        <begin position="220"/>
        <end position="328"/>
    </location>
</feature>
<dbReference type="InterPro" id="IPR050111">
    <property type="entry name" value="C-type_lectin/snaclec_domain"/>
</dbReference>
<feature type="domain" description="C-type lectin" evidence="4">
    <location>
        <begin position="1866"/>
        <end position="1973"/>
    </location>
</feature>
<feature type="domain" description="C-type lectin" evidence="4">
    <location>
        <begin position="1727"/>
        <end position="1840"/>
    </location>
</feature>
<evidence type="ECO:0000259" key="5">
    <source>
        <dbReference type="PROSITE" id="PS50948"/>
    </source>
</evidence>
<evidence type="ECO:0000256" key="2">
    <source>
        <dbReference type="ARBA" id="ARBA00023157"/>
    </source>
</evidence>
<evidence type="ECO:0000313" key="7">
    <source>
        <dbReference type="RefSeq" id="XP_006816218.1"/>
    </source>
</evidence>
<feature type="domain" description="Apple" evidence="5">
    <location>
        <begin position="733"/>
        <end position="820"/>
    </location>
</feature>
<evidence type="ECO:0000259" key="4">
    <source>
        <dbReference type="PROSITE" id="PS50041"/>
    </source>
</evidence>
<dbReference type="InterPro" id="IPR001304">
    <property type="entry name" value="C-type_lectin-like"/>
</dbReference>
<feature type="domain" description="C-type lectin" evidence="4">
    <location>
        <begin position="1023"/>
        <end position="1110"/>
    </location>
</feature>
<dbReference type="CDD" id="cd00037">
    <property type="entry name" value="CLECT"/>
    <property type="match status" value="6"/>
</dbReference>
<gene>
    <name evidence="7" type="primary">LOC102809517</name>
</gene>
<proteinExistence type="predicted"/>
<feature type="domain" description="C-type lectin" evidence="4">
    <location>
        <begin position="341"/>
        <end position="392"/>
    </location>
</feature>
<dbReference type="Pfam" id="PF00059">
    <property type="entry name" value="Lectin_C"/>
    <property type="match status" value="11"/>
</dbReference>
<feature type="transmembrane region" description="Helical" evidence="3">
    <location>
        <begin position="2023"/>
        <end position="2046"/>
    </location>
</feature>
<dbReference type="Gene3D" id="3.30.60.10">
    <property type="entry name" value="Endochitinase-like"/>
    <property type="match status" value="1"/>
</dbReference>
<dbReference type="CDD" id="cd10909">
    <property type="entry name" value="ChtBD1_GH18_2"/>
    <property type="match status" value="1"/>
</dbReference>
<accession>A0ABM0M877</accession>
<dbReference type="Pfam" id="PF00024">
    <property type="entry name" value="PAN_1"/>
    <property type="match status" value="1"/>
</dbReference>
<keyword evidence="2" id="KW-1015">Disulfide bond</keyword>
<dbReference type="Gene3D" id="3.50.4.10">
    <property type="entry name" value="Hepatocyte Growth Factor"/>
    <property type="match status" value="1"/>
</dbReference>